<dbReference type="InterPro" id="IPR052739">
    <property type="entry name" value="FAAH2"/>
</dbReference>
<protein>
    <recommendedName>
        <fullName evidence="1">Amidase domain-containing protein</fullName>
    </recommendedName>
</protein>
<dbReference type="EMBL" id="UINC01000777">
    <property type="protein sequence ID" value="SUZ61058.1"/>
    <property type="molecule type" value="Genomic_DNA"/>
</dbReference>
<dbReference type="AlphaFoldDB" id="A0A381P4B4"/>
<dbReference type="GO" id="GO:0012505">
    <property type="term" value="C:endomembrane system"/>
    <property type="evidence" value="ECO:0007669"/>
    <property type="project" value="TreeGrafter"/>
</dbReference>
<dbReference type="PANTHER" id="PTHR43372:SF4">
    <property type="entry name" value="FATTY-ACID AMIDE HYDROLASE 2"/>
    <property type="match status" value="1"/>
</dbReference>
<dbReference type="Pfam" id="PF01425">
    <property type="entry name" value="Amidase"/>
    <property type="match status" value="1"/>
</dbReference>
<dbReference type="InterPro" id="IPR036928">
    <property type="entry name" value="AS_sf"/>
</dbReference>
<feature type="domain" description="Amidase" evidence="1">
    <location>
        <begin position="25"/>
        <end position="459"/>
    </location>
</feature>
<evidence type="ECO:0000259" key="1">
    <source>
        <dbReference type="Pfam" id="PF01425"/>
    </source>
</evidence>
<proteinExistence type="predicted"/>
<gene>
    <name evidence="2" type="ORF">METZ01_LOCUS13912</name>
</gene>
<reference evidence="2" key="1">
    <citation type="submission" date="2018-05" db="EMBL/GenBank/DDBJ databases">
        <authorList>
            <person name="Lanie J.A."/>
            <person name="Ng W.-L."/>
            <person name="Kazmierczak K.M."/>
            <person name="Andrzejewski T.M."/>
            <person name="Davidsen T.M."/>
            <person name="Wayne K.J."/>
            <person name="Tettelin H."/>
            <person name="Glass J.I."/>
            <person name="Rusch D."/>
            <person name="Podicherti R."/>
            <person name="Tsui H.-C.T."/>
            <person name="Winkler M.E."/>
        </authorList>
    </citation>
    <scope>NUCLEOTIDE SEQUENCE</scope>
</reference>
<evidence type="ECO:0000313" key="2">
    <source>
        <dbReference type="EMBL" id="SUZ61058.1"/>
    </source>
</evidence>
<dbReference type="PANTHER" id="PTHR43372">
    <property type="entry name" value="FATTY-ACID AMIDE HYDROLASE"/>
    <property type="match status" value="1"/>
</dbReference>
<accession>A0A381P4B4</accession>
<sequence>MSDFSYSTTIETAAAVAAGEVSSRELLEAALARVERLDGPINAVVALDAERSLEAADQADAAVSSGDDLGPLHGVPITIKDSFQTEGIVTTSGAPELADFVPEKDADPVARYKAAGAIVYGKTNLPIWAGDLQSYNKVYGTTANPYDIECTPGGSSGGSGASLAAGYTPLELGSDIGGSIRIPSHWSGVCGHKPSYGIVSALGQIPGMPGTLSQADIAVAGPMARDVDDLEMALDLLAGPDEWNQRAYSLSLPPARHDRIADFRVAVWLDEAAAPISASYRELLLNAASALEDAGATVDYEARPSFTFEKAVDTFQHLLSAAEAGTWTLSEIEEMAASGERPEGDLGIWYASLRHREWLSWHERRLQQRNRWREFFEGFDVVLLPVTLGEAIRHDHSRPFTGRTVDVDGQQRLYLDQIKWMGLTGVSWLPATVVPIGQIDEKPVGVQIAGPFLEDRTTLAVGRFLQDALGGFQQPPGF</sequence>
<dbReference type="Gene3D" id="3.90.1300.10">
    <property type="entry name" value="Amidase signature (AS) domain"/>
    <property type="match status" value="1"/>
</dbReference>
<dbReference type="NCBIfam" id="NF004816">
    <property type="entry name" value="PRK06170.1"/>
    <property type="match status" value="1"/>
</dbReference>
<organism evidence="2">
    <name type="scientific">marine metagenome</name>
    <dbReference type="NCBI Taxonomy" id="408172"/>
    <lineage>
        <taxon>unclassified sequences</taxon>
        <taxon>metagenomes</taxon>
        <taxon>ecological metagenomes</taxon>
    </lineage>
</organism>
<dbReference type="SUPFAM" id="SSF75304">
    <property type="entry name" value="Amidase signature (AS) enzymes"/>
    <property type="match status" value="1"/>
</dbReference>
<dbReference type="InterPro" id="IPR023631">
    <property type="entry name" value="Amidase_dom"/>
</dbReference>
<name>A0A381P4B4_9ZZZZ</name>